<keyword evidence="4" id="KW-1185">Reference proteome</keyword>
<proteinExistence type="predicted"/>
<dbReference type="PROSITE" id="PS51257">
    <property type="entry name" value="PROKAR_LIPOPROTEIN"/>
    <property type="match status" value="1"/>
</dbReference>
<accession>A0ABW5H2N6</accession>
<comment type="caution">
    <text evidence="3">The sequence shown here is derived from an EMBL/GenBank/DDBJ whole genome shotgun (WGS) entry which is preliminary data.</text>
</comment>
<name>A0ABW5H2N6_9PSEU</name>
<sequence length="199" mass="20635">MNLRTIIAVLGLAVLAAGCSTPTDGTATPTTSPSGRTLPYGGAPKVENPLPDDVFSLSPCQALTPEQIKEQLGSEIPGKPDNDAVPGCTWTNSESGGFIGVSFYGNDNDGLSNAYANVRPRMKRFDALPPIQGFPAVAYSSSPGPFSSSCDVNVGVTDRLSFLAHVAPRDSKANKADPCPLAADVANDVVTTLKQKAGR</sequence>
<evidence type="ECO:0000313" key="4">
    <source>
        <dbReference type="Proteomes" id="UP001597483"/>
    </source>
</evidence>
<dbReference type="Pfam" id="PF12079">
    <property type="entry name" value="DUF3558"/>
    <property type="match status" value="1"/>
</dbReference>
<dbReference type="InterPro" id="IPR024520">
    <property type="entry name" value="DUF3558"/>
</dbReference>
<feature type="chain" id="PRO_5046480109" evidence="2">
    <location>
        <begin position="28"/>
        <end position="199"/>
    </location>
</feature>
<dbReference type="EMBL" id="JBHUKS010000004">
    <property type="protein sequence ID" value="MFD2467165.1"/>
    <property type="molecule type" value="Genomic_DNA"/>
</dbReference>
<feature type="region of interest" description="Disordered" evidence="1">
    <location>
        <begin position="21"/>
        <end position="45"/>
    </location>
</feature>
<protein>
    <submittedName>
        <fullName evidence="3">DUF3558 domain-containing protein</fullName>
    </submittedName>
</protein>
<feature type="compositionally biased region" description="Low complexity" evidence="1">
    <location>
        <begin position="21"/>
        <end position="37"/>
    </location>
</feature>
<dbReference type="Proteomes" id="UP001597483">
    <property type="component" value="Unassembled WGS sequence"/>
</dbReference>
<evidence type="ECO:0000313" key="3">
    <source>
        <dbReference type="EMBL" id="MFD2467165.1"/>
    </source>
</evidence>
<evidence type="ECO:0000256" key="2">
    <source>
        <dbReference type="SAM" id="SignalP"/>
    </source>
</evidence>
<keyword evidence="2" id="KW-0732">Signal</keyword>
<dbReference type="RefSeq" id="WP_378301583.1">
    <property type="nucleotide sequence ID" value="NZ_JBHUKS010000004.1"/>
</dbReference>
<reference evidence="4" key="1">
    <citation type="journal article" date="2019" name="Int. J. Syst. Evol. Microbiol.">
        <title>The Global Catalogue of Microorganisms (GCM) 10K type strain sequencing project: providing services to taxonomists for standard genome sequencing and annotation.</title>
        <authorList>
            <consortium name="The Broad Institute Genomics Platform"/>
            <consortium name="The Broad Institute Genome Sequencing Center for Infectious Disease"/>
            <person name="Wu L."/>
            <person name="Ma J."/>
        </authorList>
    </citation>
    <scope>NUCLEOTIDE SEQUENCE [LARGE SCALE GENOMIC DNA]</scope>
    <source>
        <strain evidence="4">CGMCC 4.7641</strain>
    </source>
</reference>
<feature type="signal peptide" evidence="2">
    <location>
        <begin position="1"/>
        <end position="27"/>
    </location>
</feature>
<organism evidence="3 4">
    <name type="scientific">Amycolatopsis silviterrae</name>
    <dbReference type="NCBI Taxonomy" id="1656914"/>
    <lineage>
        <taxon>Bacteria</taxon>
        <taxon>Bacillati</taxon>
        <taxon>Actinomycetota</taxon>
        <taxon>Actinomycetes</taxon>
        <taxon>Pseudonocardiales</taxon>
        <taxon>Pseudonocardiaceae</taxon>
        <taxon>Amycolatopsis</taxon>
    </lineage>
</organism>
<evidence type="ECO:0000256" key="1">
    <source>
        <dbReference type="SAM" id="MobiDB-lite"/>
    </source>
</evidence>
<gene>
    <name evidence="3" type="ORF">ACFSVL_07170</name>
</gene>